<dbReference type="SUPFAM" id="SSF88697">
    <property type="entry name" value="PUA domain-like"/>
    <property type="match status" value="1"/>
</dbReference>
<gene>
    <name evidence="8" type="ORF">SARC_10163</name>
</gene>
<evidence type="ECO:0000256" key="4">
    <source>
        <dbReference type="ARBA" id="ARBA00022884"/>
    </source>
</evidence>
<dbReference type="InterPro" id="IPR036974">
    <property type="entry name" value="PUA_sf"/>
</dbReference>
<dbReference type="EMBL" id="KQ242752">
    <property type="protein sequence ID" value="KNC77376.1"/>
    <property type="molecule type" value="Genomic_DNA"/>
</dbReference>
<accession>A0A0L0FLL6</accession>
<dbReference type="InterPro" id="IPR016686">
    <property type="entry name" value="Ribosomal_synth_fac_NIP7"/>
</dbReference>
<evidence type="ECO:0000259" key="7">
    <source>
        <dbReference type="SMART" id="SM00359"/>
    </source>
</evidence>
<proteinExistence type="inferred from homology"/>
<keyword evidence="5 6" id="KW-0539">Nucleus</keyword>
<evidence type="ECO:0000256" key="1">
    <source>
        <dbReference type="ARBA" id="ARBA00004604"/>
    </source>
</evidence>
<dbReference type="CDD" id="cd21151">
    <property type="entry name" value="PUA_Nip7-like"/>
    <property type="match status" value="1"/>
</dbReference>
<dbReference type="InterPro" id="IPR055359">
    <property type="entry name" value="Nip7_N_euk"/>
</dbReference>
<dbReference type="SMART" id="SM00359">
    <property type="entry name" value="PUA"/>
    <property type="match status" value="1"/>
</dbReference>
<dbReference type="Gene3D" id="3.10.450.220">
    <property type="match status" value="1"/>
</dbReference>
<dbReference type="Proteomes" id="UP000054560">
    <property type="component" value="Unassembled WGS sequence"/>
</dbReference>
<dbReference type="InterPro" id="IPR002478">
    <property type="entry name" value="PUA"/>
</dbReference>
<dbReference type="GO" id="GO:0003723">
    <property type="term" value="F:RNA binding"/>
    <property type="evidence" value="ECO:0007669"/>
    <property type="project" value="UniProtKB-KW"/>
</dbReference>
<dbReference type="PROSITE" id="PS50890">
    <property type="entry name" value="PUA"/>
    <property type="match status" value="1"/>
</dbReference>
<organism evidence="8 9">
    <name type="scientific">Sphaeroforma arctica JP610</name>
    <dbReference type="NCBI Taxonomy" id="667725"/>
    <lineage>
        <taxon>Eukaryota</taxon>
        <taxon>Ichthyosporea</taxon>
        <taxon>Ichthyophonida</taxon>
        <taxon>Sphaeroforma</taxon>
    </lineage>
</organism>
<feature type="domain" description="PUA" evidence="7">
    <location>
        <begin position="95"/>
        <end position="170"/>
    </location>
</feature>
<evidence type="ECO:0000256" key="5">
    <source>
        <dbReference type="ARBA" id="ARBA00023242"/>
    </source>
</evidence>
<dbReference type="InterPro" id="IPR015947">
    <property type="entry name" value="PUA-like_sf"/>
</dbReference>
<dbReference type="Gene3D" id="2.30.130.10">
    <property type="entry name" value="PUA domain"/>
    <property type="match status" value="1"/>
</dbReference>
<evidence type="ECO:0000256" key="3">
    <source>
        <dbReference type="ARBA" id="ARBA00022517"/>
    </source>
</evidence>
<dbReference type="STRING" id="667725.A0A0L0FLL6"/>
<dbReference type="GO" id="GO:0005730">
    <property type="term" value="C:nucleolus"/>
    <property type="evidence" value="ECO:0007669"/>
    <property type="project" value="UniProtKB-SubCell"/>
</dbReference>
<dbReference type="GO" id="GO:0042255">
    <property type="term" value="P:ribosome assembly"/>
    <property type="evidence" value="ECO:0007669"/>
    <property type="project" value="InterPro"/>
</dbReference>
<keyword evidence="9" id="KW-1185">Reference proteome</keyword>
<evidence type="ECO:0000313" key="9">
    <source>
        <dbReference type="Proteomes" id="UP000054560"/>
    </source>
</evidence>
<dbReference type="Pfam" id="PF03657">
    <property type="entry name" value="UPF0113"/>
    <property type="match status" value="1"/>
</dbReference>
<dbReference type="InterPro" id="IPR040598">
    <property type="entry name" value="NIP7_N"/>
</dbReference>
<reference evidence="8 9" key="1">
    <citation type="submission" date="2011-02" db="EMBL/GenBank/DDBJ databases">
        <title>The Genome Sequence of Sphaeroforma arctica JP610.</title>
        <authorList>
            <consortium name="The Broad Institute Genome Sequencing Platform"/>
            <person name="Russ C."/>
            <person name="Cuomo C."/>
            <person name="Young S.K."/>
            <person name="Zeng Q."/>
            <person name="Gargeya S."/>
            <person name="Alvarado L."/>
            <person name="Berlin A."/>
            <person name="Chapman S.B."/>
            <person name="Chen Z."/>
            <person name="Freedman E."/>
            <person name="Gellesch M."/>
            <person name="Goldberg J."/>
            <person name="Griggs A."/>
            <person name="Gujja S."/>
            <person name="Heilman E."/>
            <person name="Heiman D."/>
            <person name="Howarth C."/>
            <person name="Mehta T."/>
            <person name="Neiman D."/>
            <person name="Pearson M."/>
            <person name="Roberts A."/>
            <person name="Saif S."/>
            <person name="Shea T."/>
            <person name="Shenoy N."/>
            <person name="Sisk P."/>
            <person name="Stolte C."/>
            <person name="Sykes S."/>
            <person name="White J."/>
            <person name="Yandava C."/>
            <person name="Burger G."/>
            <person name="Gray M.W."/>
            <person name="Holland P.W.H."/>
            <person name="King N."/>
            <person name="Lang F.B.F."/>
            <person name="Roger A.J."/>
            <person name="Ruiz-Trillo I."/>
            <person name="Haas B."/>
            <person name="Nusbaum C."/>
            <person name="Birren B."/>
        </authorList>
    </citation>
    <scope>NUCLEOTIDE SEQUENCE [LARGE SCALE GENOMIC DNA]</scope>
    <source>
        <strain evidence="8 9">JP610</strain>
    </source>
</reference>
<comment type="subunit">
    <text evidence="6">Interacts with pre-ribosome complex.</text>
</comment>
<dbReference type="FunFam" id="3.10.450.220:FF:000001">
    <property type="entry name" value="60S ribosome subunit biogenesis protein NIP7 homolog"/>
    <property type="match status" value="1"/>
</dbReference>
<keyword evidence="3 6" id="KW-0690">Ribosome biogenesis</keyword>
<dbReference type="PIRSF" id="PIRSF017190">
    <property type="entry name" value="Rbsml_synth_fac_NIP7"/>
    <property type="match status" value="1"/>
</dbReference>
<sequence>MRPLTEEETTVVFEKLVKYIGTNLKHMIDRADGNYVFRMQKDRVYYVREDIMLRATNIGREQLVSLGVCLGKFTGSGKFRLQITALPQLAQYAKYKVWLKPQAEQSFLYGNHVMKSGLGRITESTEQYSGVVIFNMQDTPLGFGVAAYSTADCRKVDPTATVAFHQCDIGQYLREEDTLM</sequence>
<dbReference type="SUPFAM" id="SSF88802">
    <property type="entry name" value="Pre-PUA domain"/>
    <property type="match status" value="1"/>
</dbReference>
<comment type="similarity">
    <text evidence="2 6">Belongs to the NIP7 family.</text>
</comment>
<evidence type="ECO:0000313" key="8">
    <source>
        <dbReference type="EMBL" id="KNC77376.1"/>
    </source>
</evidence>
<dbReference type="AlphaFoldDB" id="A0A0L0FLL6"/>
<keyword evidence="4 6" id="KW-0694">RNA-binding</keyword>
<evidence type="ECO:0000256" key="2">
    <source>
        <dbReference type="ARBA" id="ARBA00009895"/>
    </source>
</evidence>
<dbReference type="RefSeq" id="XP_014151278.1">
    <property type="nucleotide sequence ID" value="XM_014295803.1"/>
</dbReference>
<dbReference type="Pfam" id="PF17833">
    <property type="entry name" value="pre-PUA_NIP7"/>
    <property type="match status" value="1"/>
</dbReference>
<dbReference type="FunFam" id="2.30.130.10:FF:000002">
    <property type="entry name" value="60S ribosome subunit biogenesis protein NIP7 homolog"/>
    <property type="match status" value="1"/>
</dbReference>
<dbReference type="PANTHER" id="PTHR23415">
    <property type="entry name" value="CYCLIN-DEPENDENT KINASES REGULATORY SUBUNIT/60S RIBOSOME SUBUNIT BIOGENESIS PROTEIN NIP7"/>
    <property type="match status" value="1"/>
</dbReference>
<evidence type="ECO:0000256" key="6">
    <source>
        <dbReference type="PIRNR" id="PIRNR017190"/>
    </source>
</evidence>
<name>A0A0L0FLL6_9EUKA</name>
<comment type="subcellular location">
    <subcellularLocation>
        <location evidence="1">Nucleus</location>
        <location evidence="1">Nucleolus</location>
    </subcellularLocation>
</comment>
<dbReference type="GeneID" id="25910667"/>
<comment type="function">
    <text evidence="6">Required for proper 27S pre-rRNA processing and 60S ribosome subunit assembly.</text>
</comment>
<dbReference type="OrthoDB" id="27490at2759"/>
<protein>
    <recommendedName>
        <fullName evidence="6">60S ribosome subunit biogenesis protein NIP7 homolog</fullName>
    </recommendedName>
</protein>
<dbReference type="InterPro" id="IPR005155">
    <property type="entry name" value="UPF0113_PUA"/>
</dbReference>
<dbReference type="eggNOG" id="KOG3492">
    <property type="taxonomic scope" value="Eukaryota"/>
</dbReference>
<dbReference type="CDD" id="cd21146">
    <property type="entry name" value="Nip7_N_euk"/>
    <property type="match status" value="1"/>
</dbReference>